<comment type="caution">
    <text evidence="1">The sequence shown here is derived from an EMBL/GenBank/DDBJ whole genome shotgun (WGS) entry which is preliminary data.</text>
</comment>
<dbReference type="EMBL" id="JAPFPW010000001">
    <property type="protein sequence ID" value="MCW7752540.1"/>
    <property type="molecule type" value="Genomic_DNA"/>
</dbReference>
<reference evidence="1 2" key="1">
    <citation type="submission" date="2022-11" db="EMBL/GenBank/DDBJ databases">
        <title>Desulfobotulus tamanensis H1 sp. nov. - anaerobic, alkaliphilic, sulphate reducing bacterium isolated from terrestrial mud volcano.</title>
        <authorList>
            <person name="Frolova A."/>
            <person name="Merkel A.Y."/>
            <person name="Slobodkin A.I."/>
        </authorList>
    </citation>
    <scope>NUCLEOTIDE SEQUENCE [LARGE SCALE GENOMIC DNA]</scope>
    <source>
        <strain evidence="1 2">H1</strain>
    </source>
</reference>
<dbReference type="RefSeq" id="WP_265423407.1">
    <property type="nucleotide sequence ID" value="NZ_JAPFPW010000001.1"/>
</dbReference>
<proteinExistence type="predicted"/>
<gene>
    <name evidence="1" type="ORF">OOT00_00915</name>
</gene>
<name>A0ABT3N502_9BACT</name>
<evidence type="ECO:0000313" key="1">
    <source>
        <dbReference type="EMBL" id="MCW7752540.1"/>
    </source>
</evidence>
<organism evidence="1 2">
    <name type="scientific">Desulfobotulus pelophilus</name>
    <dbReference type="NCBI Taxonomy" id="2823377"/>
    <lineage>
        <taxon>Bacteria</taxon>
        <taxon>Pseudomonadati</taxon>
        <taxon>Thermodesulfobacteriota</taxon>
        <taxon>Desulfobacteria</taxon>
        <taxon>Desulfobacterales</taxon>
        <taxon>Desulfobacteraceae</taxon>
        <taxon>Desulfobotulus</taxon>
    </lineage>
</organism>
<accession>A0ABT3N502</accession>
<keyword evidence="2" id="KW-1185">Reference proteome</keyword>
<sequence length="45" mass="4793">MAFVSDMVSHSRPIRISGYHDMAALGTRGWQTAGEGLTGVLSSEL</sequence>
<evidence type="ECO:0000313" key="2">
    <source>
        <dbReference type="Proteomes" id="UP001209681"/>
    </source>
</evidence>
<dbReference type="Proteomes" id="UP001209681">
    <property type="component" value="Unassembled WGS sequence"/>
</dbReference>
<protein>
    <submittedName>
        <fullName evidence="1">Uncharacterized protein</fullName>
    </submittedName>
</protein>